<dbReference type="Gene3D" id="1.10.150.200">
    <property type="entry name" value="Maltooligosyl trehalose synthase, domain 3"/>
    <property type="match status" value="1"/>
</dbReference>
<organism evidence="2 3">
    <name type="scientific">Rubrivirga marina</name>
    <dbReference type="NCBI Taxonomy" id="1196024"/>
    <lineage>
        <taxon>Bacteria</taxon>
        <taxon>Pseudomonadati</taxon>
        <taxon>Rhodothermota</taxon>
        <taxon>Rhodothermia</taxon>
        <taxon>Rhodothermales</taxon>
        <taxon>Rubricoccaceae</taxon>
        <taxon>Rubrivirga</taxon>
    </lineage>
</organism>
<proteinExistence type="predicted"/>
<dbReference type="InterPro" id="IPR006047">
    <property type="entry name" value="GH13_cat_dom"/>
</dbReference>
<evidence type="ECO:0000259" key="1">
    <source>
        <dbReference type="SMART" id="SM00642"/>
    </source>
</evidence>
<feature type="domain" description="Glycosyl hydrolase family 13 catalytic" evidence="1">
    <location>
        <begin position="8"/>
        <end position="757"/>
    </location>
</feature>
<dbReference type="InterPro" id="IPR013797">
    <property type="entry name" value="Maltooligo_trehalose_synth_4"/>
</dbReference>
<dbReference type="InterPro" id="IPR017853">
    <property type="entry name" value="GH"/>
</dbReference>
<dbReference type="Gene3D" id="3.30.1590.10">
    <property type="entry name" value="Maltooligosyl trehalose synthase, domain 2"/>
    <property type="match status" value="2"/>
</dbReference>
<comment type="caution">
    <text evidence="2">The sequence shown here is derived from an EMBL/GenBank/DDBJ whole genome shotgun (WGS) entry which is preliminary data.</text>
</comment>
<dbReference type="NCBIfam" id="TIGR02401">
    <property type="entry name" value="trehalose_TreY"/>
    <property type="match status" value="1"/>
</dbReference>
<dbReference type="InterPro" id="IPR012767">
    <property type="entry name" value="Trehalose_TreY"/>
</dbReference>
<dbReference type="GO" id="GO:0047470">
    <property type="term" value="F:(1,4)-alpha-D-glucan 1-alpha-D-glucosylmutase activity"/>
    <property type="evidence" value="ECO:0007669"/>
    <property type="project" value="TreeGrafter"/>
</dbReference>
<dbReference type="PANTHER" id="PTHR10357">
    <property type="entry name" value="ALPHA-AMYLASE FAMILY MEMBER"/>
    <property type="match status" value="1"/>
</dbReference>
<reference evidence="2 3" key="1">
    <citation type="submission" date="2016-11" db="EMBL/GenBank/DDBJ databases">
        <title>Study of marine rhodopsin-containing bacteria.</title>
        <authorList>
            <person name="Yoshizawa S."/>
            <person name="Kumagai Y."/>
            <person name="Kogure K."/>
        </authorList>
    </citation>
    <scope>NUCLEOTIDE SEQUENCE [LARGE SCALE GENOMIC DNA]</scope>
    <source>
        <strain evidence="2 3">SAORIC-28</strain>
    </source>
</reference>
<evidence type="ECO:0000313" key="2">
    <source>
        <dbReference type="EMBL" id="PAP74992.1"/>
    </source>
</evidence>
<dbReference type="CDD" id="cd11336">
    <property type="entry name" value="AmyAc_MTSase"/>
    <property type="match status" value="1"/>
</dbReference>
<dbReference type="RefSeq" id="WP_095508618.1">
    <property type="nucleotide sequence ID" value="NZ_MQWD01000001.1"/>
</dbReference>
<dbReference type="GO" id="GO:0005992">
    <property type="term" value="P:trehalose biosynthetic process"/>
    <property type="evidence" value="ECO:0007669"/>
    <property type="project" value="TreeGrafter"/>
</dbReference>
<sequence>MTATYRLQLRPEFGFAEAEAVVPYLADLGVSHLYLSPITQARAGSTHGYDVVDHNRVSEALGGREAFDRLADACAARGMGLVLDWVPNHAGVGPGNTAWQDTLAFGPHAPASRLFDVDWAPLKPALRGKVLLPFLGQPYGDVLDAGEIELAYDDGRFYATYYDDRFALSPATYAGLLDAALDAHERDDVYFDLKDLAEAYRGVEPHEVEKAEALRLRLLALAQRADVAAGLADVTGEALHNLLEGQFWRLASWKTAGHEINYRRFFDINGLVALRMEEPEVFWDAHRLLGDLLMHDAVTGVRVDHVDGVFDPHGYLQALRELGAQHVWVEKILAHGETLPEGWATEGTTGYEFMNDVAHLVLRPDGLDALDRVWRRAVPDARSWDETVHASKRLVMETSLPGELARLATGLNRISEADYRTRDVTLGALQEALEEVVAAFDRYRTYLPHDAAEAREVVLGAIARAKARNPAAEPSVYDFVGRVILGEAVEDPAPELAERLRLWVGRFQQYTAPVAAKGVEDTAFYRYARLLALNEVGGEPADGALSPQAFHSHARFRALRYPHNLLATATHDHKRGEDTRMRLAALTEVPERWAETVAALDAATEPHRGATGPSRLDRYVAYQTLAALWAPPPAADAEAYRAELPDRLWDYLQKVAREAKLETSWINPSERYERDLEAFVRAIAADERVAEAVGPVAERIAALGLRHTLTQTVLKLTTPGVPDLYQGTEFLDLSLVDPDNRRPVDYGRRRDTLDALTPLLDAPNAEDVRQVVESGSAHAKPYLTARLLRLRRERPALFEGDYQALDVSGDGADAWLAFARLGPEAEGAEVAVVVVPRFARTDAPAQVALPDGAAWTDALTGAHVDAEGALGTDALPMSWAVLVRE</sequence>
<name>A0A271IUW5_9BACT</name>
<dbReference type="SUPFAM" id="SSF51445">
    <property type="entry name" value="(Trans)glycosidases"/>
    <property type="match status" value="1"/>
</dbReference>
<dbReference type="AlphaFoldDB" id="A0A271IUW5"/>
<dbReference type="GO" id="GO:0030980">
    <property type="term" value="P:alpha-glucan catabolic process"/>
    <property type="evidence" value="ECO:0007669"/>
    <property type="project" value="TreeGrafter"/>
</dbReference>
<dbReference type="Gene3D" id="3.20.20.80">
    <property type="entry name" value="Glycosidases"/>
    <property type="match status" value="2"/>
</dbReference>
<evidence type="ECO:0000313" key="3">
    <source>
        <dbReference type="Proteomes" id="UP000216339"/>
    </source>
</evidence>
<dbReference type="GO" id="GO:0016798">
    <property type="term" value="F:hydrolase activity, acting on glycosyl bonds"/>
    <property type="evidence" value="ECO:0007669"/>
    <property type="project" value="UniProtKB-KW"/>
</dbReference>
<accession>A0A271IUW5</accession>
<dbReference type="Pfam" id="PF00128">
    <property type="entry name" value="Alpha-amylase"/>
    <property type="match status" value="1"/>
</dbReference>
<dbReference type="Proteomes" id="UP000216339">
    <property type="component" value="Unassembled WGS sequence"/>
</dbReference>
<dbReference type="OrthoDB" id="9811841at2"/>
<protein>
    <submittedName>
        <fullName evidence="2">Malto-oligosyltrehalose synthase</fullName>
    </submittedName>
</protein>
<dbReference type="Gene3D" id="1.10.10.470">
    <property type="entry name" value="Maltooligosyl trehalose synthase, domain 4"/>
    <property type="match status" value="1"/>
</dbReference>
<dbReference type="EMBL" id="MQWD01000001">
    <property type="protein sequence ID" value="PAP74992.1"/>
    <property type="molecule type" value="Genomic_DNA"/>
</dbReference>
<dbReference type="SMART" id="SM00642">
    <property type="entry name" value="Aamy"/>
    <property type="match status" value="1"/>
</dbReference>
<dbReference type="PANTHER" id="PTHR10357:SF216">
    <property type="entry name" value="MALTOOLIGOSYL TREHALOSE SYNTHASE-RELATED"/>
    <property type="match status" value="1"/>
</dbReference>
<keyword evidence="3" id="KW-1185">Reference proteome</keyword>
<gene>
    <name evidence="2" type="ORF">BSZ37_00270</name>
</gene>